<gene>
    <name evidence="3" type="ORF">THAR02_06561</name>
</gene>
<evidence type="ECO:0000313" key="3">
    <source>
        <dbReference type="EMBL" id="KKP01319.1"/>
    </source>
</evidence>
<feature type="compositionally biased region" description="Polar residues" evidence="1">
    <location>
        <begin position="377"/>
        <end position="399"/>
    </location>
</feature>
<dbReference type="PANTHER" id="PTHR11750:SF26">
    <property type="entry name" value="PROTEIN N-TERMINAL AMIDASE"/>
    <property type="match status" value="1"/>
</dbReference>
<dbReference type="AlphaFoldDB" id="A0A0G0A875"/>
<evidence type="ECO:0000313" key="4">
    <source>
        <dbReference type="Proteomes" id="UP000034112"/>
    </source>
</evidence>
<comment type="caution">
    <text evidence="3">The sequence shown here is derived from an EMBL/GenBank/DDBJ whole genome shotgun (WGS) entry which is preliminary data.</text>
</comment>
<protein>
    <recommendedName>
        <fullName evidence="2">CN hydrolase domain-containing protein</fullName>
    </recommendedName>
</protein>
<dbReference type="EMBL" id="JOKZ01000201">
    <property type="protein sequence ID" value="KKP01319.1"/>
    <property type="molecule type" value="Genomic_DNA"/>
</dbReference>
<dbReference type="SUPFAM" id="SSF56317">
    <property type="entry name" value="Carbon-nitrogen hydrolase"/>
    <property type="match status" value="1"/>
</dbReference>
<dbReference type="PANTHER" id="PTHR11750">
    <property type="entry name" value="PROTEIN N-TERMINAL AMIDASE"/>
    <property type="match status" value="1"/>
</dbReference>
<dbReference type="InterPro" id="IPR003010">
    <property type="entry name" value="C-N_Hydrolase"/>
</dbReference>
<feature type="compositionally biased region" description="Basic and acidic residues" evidence="1">
    <location>
        <begin position="298"/>
        <end position="309"/>
    </location>
</feature>
<feature type="region of interest" description="Disordered" evidence="1">
    <location>
        <begin position="584"/>
        <end position="623"/>
    </location>
</feature>
<feature type="compositionally biased region" description="Polar residues" evidence="1">
    <location>
        <begin position="704"/>
        <end position="713"/>
    </location>
</feature>
<evidence type="ECO:0000259" key="2">
    <source>
        <dbReference type="PROSITE" id="PS50263"/>
    </source>
</evidence>
<dbReference type="Proteomes" id="UP000034112">
    <property type="component" value="Unassembled WGS sequence"/>
</dbReference>
<organism evidence="3 4">
    <name type="scientific">Trichoderma harzianum</name>
    <name type="common">Hypocrea lixii</name>
    <dbReference type="NCBI Taxonomy" id="5544"/>
    <lineage>
        <taxon>Eukaryota</taxon>
        <taxon>Fungi</taxon>
        <taxon>Dikarya</taxon>
        <taxon>Ascomycota</taxon>
        <taxon>Pezizomycotina</taxon>
        <taxon>Sordariomycetes</taxon>
        <taxon>Hypocreomycetidae</taxon>
        <taxon>Hypocreales</taxon>
        <taxon>Hypocreaceae</taxon>
        <taxon>Trichoderma</taxon>
    </lineage>
</organism>
<dbReference type="InterPro" id="IPR036526">
    <property type="entry name" value="C-N_Hydrolase_sf"/>
</dbReference>
<dbReference type="InterPro" id="IPR039703">
    <property type="entry name" value="Nta1"/>
</dbReference>
<feature type="region of interest" description="Disordered" evidence="1">
    <location>
        <begin position="422"/>
        <end position="444"/>
    </location>
</feature>
<feature type="compositionally biased region" description="Basic and acidic residues" evidence="1">
    <location>
        <begin position="714"/>
        <end position="728"/>
    </location>
</feature>
<feature type="domain" description="CN hydrolase" evidence="2">
    <location>
        <begin position="1"/>
        <end position="282"/>
    </location>
</feature>
<sequence>MRIACLQFAPQVADVENNLNKADEVLNQADSDELDLDLLVLPELAFTGYNFKSLTHISPHLEESSTGISSLWARNTALKHDCTVVVGYPEKVDPTLNWPTDPQYYNSAIAVNGDGETVANYRKSHLYYTDETWALEGSHGFFKGRLPGLGQAAMGICMDLNPYKFEAPWNKFEFGQHVLDSGARLVIVSMAWLTNEDPREFTSTPMEPDSMTLLYWVSRLEPLIRAESNQEVIVVFANRCGTESEATYAGTSAVVGIQSGEIWVYGIMGRGETGLLVVDTESEPYARLSYQPLQPNIRSEDDASPDFEKNAGNSPYPHNESQGQSREDYEKSTKAPIDSSTDQQEDDLHMWLMGNSIDPDARHNHQSSEYDKEYVTHTPNKPQVKNAQRSSSPKLNINSLQLDIPPDQYMLRRYLEAESPVSHLDSFKSPNQSTTVPPEEFRGSRKDRDDYVAFYPDMMEDEKRFSLRSDVSVWNNEPGRVRQISVSMIDAPELSHLSTLERPRTVEAGNSARFQERNRQRHRAHSQRQSSDWNSRRGSDYGMPLSRQSSQNQLRSKYSYSQIDEMARSYSSSAVLPVHLLQSHSTSQVATEETGRGRRRSSHKQLKEGRRESRGTQMSQREPVDLSQFALIEEYPSASCPVHGSRPPSGTRRQNSSRARGRSGNRSQPLLEAEAARRQSTRRGTSQNESQRDGHTLSHRRTHSSQPEQTRSGNETRRGDKERSKESTAKMSSGPKTPTAMQLIPDLELLDGLEKTFSLLKCVEKAPAHIVRRRVSSVW</sequence>
<evidence type="ECO:0000256" key="1">
    <source>
        <dbReference type="SAM" id="MobiDB-lite"/>
    </source>
</evidence>
<dbReference type="PROSITE" id="PS50263">
    <property type="entry name" value="CN_HYDROLASE"/>
    <property type="match status" value="1"/>
</dbReference>
<feature type="region of interest" description="Disordered" evidence="1">
    <location>
        <begin position="638"/>
        <end position="741"/>
    </location>
</feature>
<dbReference type="CDD" id="cd07566">
    <property type="entry name" value="ScNTA1_like"/>
    <property type="match status" value="1"/>
</dbReference>
<accession>A0A0G0A875</accession>
<feature type="region of interest" description="Disordered" evidence="1">
    <location>
        <begin position="501"/>
        <end position="556"/>
    </location>
</feature>
<dbReference type="OrthoDB" id="201515at2759"/>
<dbReference type="Pfam" id="PF00795">
    <property type="entry name" value="CN_hydrolase"/>
    <property type="match status" value="1"/>
</dbReference>
<dbReference type="Gene3D" id="3.60.110.10">
    <property type="entry name" value="Carbon-nitrogen hydrolase"/>
    <property type="match status" value="1"/>
</dbReference>
<feature type="compositionally biased region" description="Low complexity" evidence="1">
    <location>
        <begin position="652"/>
        <end position="668"/>
    </location>
</feature>
<proteinExistence type="predicted"/>
<dbReference type="GO" id="GO:0008418">
    <property type="term" value="F:protein-N-terminal asparagine amidohydrolase activity"/>
    <property type="evidence" value="ECO:0007669"/>
    <property type="project" value="InterPro"/>
</dbReference>
<name>A0A0G0A875_TRIHA</name>
<feature type="compositionally biased region" description="Basic and acidic residues" evidence="1">
    <location>
        <begin position="605"/>
        <end position="614"/>
    </location>
</feature>
<dbReference type="GO" id="GO:0070773">
    <property type="term" value="F:protein-N-terminal glutamine amidohydrolase activity"/>
    <property type="evidence" value="ECO:0007669"/>
    <property type="project" value="InterPro"/>
</dbReference>
<feature type="region of interest" description="Disordered" evidence="1">
    <location>
        <begin position="289"/>
        <end position="399"/>
    </location>
</feature>
<feature type="compositionally biased region" description="Polar residues" evidence="1">
    <location>
        <begin position="729"/>
        <end position="740"/>
    </location>
</feature>
<feature type="compositionally biased region" description="Basic and acidic residues" evidence="1">
    <location>
        <begin position="359"/>
        <end position="375"/>
    </location>
</feature>
<dbReference type="GO" id="GO:0030163">
    <property type="term" value="P:protein catabolic process"/>
    <property type="evidence" value="ECO:0007669"/>
    <property type="project" value="TreeGrafter"/>
</dbReference>
<reference evidence="4" key="1">
    <citation type="journal article" date="2015" name="Genome Announc.">
        <title>Draft whole-genome sequence of the biocontrol agent Trichoderma harzianum T6776.</title>
        <authorList>
            <person name="Baroncelli R."/>
            <person name="Piaggeschi G."/>
            <person name="Fiorini L."/>
            <person name="Bertolini E."/>
            <person name="Zapparata A."/>
            <person name="Pe M.E."/>
            <person name="Sarrocco S."/>
            <person name="Vannacci G."/>
        </authorList>
    </citation>
    <scope>NUCLEOTIDE SEQUENCE [LARGE SCALE GENOMIC DNA]</scope>
    <source>
        <strain evidence="4">T6776</strain>
    </source>
</reference>
<feature type="compositionally biased region" description="Low complexity" evidence="1">
    <location>
        <begin position="545"/>
        <end position="556"/>
    </location>
</feature>